<dbReference type="InParanoid" id="A9V9T3"/>
<proteinExistence type="predicted"/>
<keyword evidence="1" id="KW-0472">Membrane</keyword>
<keyword evidence="1" id="KW-1133">Transmembrane helix</keyword>
<gene>
    <name evidence="2" type="ORF">MONBRDRAFT_34140</name>
</gene>
<dbReference type="Proteomes" id="UP000001357">
    <property type="component" value="Unassembled WGS sequence"/>
</dbReference>
<evidence type="ECO:0000256" key="1">
    <source>
        <dbReference type="SAM" id="Phobius"/>
    </source>
</evidence>
<evidence type="ECO:0000313" key="3">
    <source>
        <dbReference type="Proteomes" id="UP000001357"/>
    </source>
</evidence>
<dbReference type="RefSeq" id="XP_001749435.1">
    <property type="nucleotide sequence ID" value="XM_001749383.1"/>
</dbReference>
<keyword evidence="3" id="KW-1185">Reference proteome</keyword>
<feature type="transmembrane region" description="Helical" evidence="1">
    <location>
        <begin position="145"/>
        <end position="163"/>
    </location>
</feature>
<organism evidence="2 3">
    <name type="scientific">Monosiga brevicollis</name>
    <name type="common">Choanoflagellate</name>
    <dbReference type="NCBI Taxonomy" id="81824"/>
    <lineage>
        <taxon>Eukaryota</taxon>
        <taxon>Choanoflagellata</taxon>
        <taxon>Craspedida</taxon>
        <taxon>Salpingoecidae</taxon>
        <taxon>Monosiga</taxon>
    </lineage>
</organism>
<protein>
    <submittedName>
        <fullName evidence="2">Uncharacterized protein</fullName>
    </submittedName>
</protein>
<name>A9V9T3_MONBE</name>
<feature type="transmembrane region" description="Helical" evidence="1">
    <location>
        <begin position="104"/>
        <end position="125"/>
    </location>
</feature>
<dbReference type="AlphaFoldDB" id="A9V9T3"/>
<evidence type="ECO:0000313" key="2">
    <source>
        <dbReference type="EMBL" id="EDQ85720.1"/>
    </source>
</evidence>
<accession>A9V9T3</accession>
<dbReference type="EMBL" id="CH991571">
    <property type="protein sequence ID" value="EDQ85720.1"/>
    <property type="molecule type" value="Genomic_DNA"/>
</dbReference>
<feature type="transmembrane region" description="Helical" evidence="1">
    <location>
        <begin position="65"/>
        <end position="92"/>
    </location>
</feature>
<dbReference type="GeneID" id="5894699"/>
<reference evidence="2 3" key="1">
    <citation type="journal article" date="2008" name="Nature">
        <title>The genome of the choanoflagellate Monosiga brevicollis and the origin of metazoans.</title>
        <authorList>
            <consortium name="JGI Sequencing"/>
            <person name="King N."/>
            <person name="Westbrook M.J."/>
            <person name="Young S.L."/>
            <person name="Kuo A."/>
            <person name="Abedin M."/>
            <person name="Chapman J."/>
            <person name="Fairclough S."/>
            <person name="Hellsten U."/>
            <person name="Isogai Y."/>
            <person name="Letunic I."/>
            <person name="Marr M."/>
            <person name="Pincus D."/>
            <person name="Putnam N."/>
            <person name="Rokas A."/>
            <person name="Wright K.J."/>
            <person name="Zuzow R."/>
            <person name="Dirks W."/>
            <person name="Good M."/>
            <person name="Goodstein D."/>
            <person name="Lemons D."/>
            <person name="Li W."/>
            <person name="Lyons J.B."/>
            <person name="Morris A."/>
            <person name="Nichols S."/>
            <person name="Richter D.J."/>
            <person name="Salamov A."/>
            <person name="Bork P."/>
            <person name="Lim W.A."/>
            <person name="Manning G."/>
            <person name="Miller W.T."/>
            <person name="McGinnis W."/>
            <person name="Shapiro H."/>
            <person name="Tjian R."/>
            <person name="Grigoriev I.V."/>
            <person name="Rokhsar D."/>
        </authorList>
    </citation>
    <scope>NUCLEOTIDE SEQUENCE [LARGE SCALE GENOMIC DNA]</scope>
    <source>
        <strain evidence="3">MX1 / ATCC 50154</strain>
    </source>
</reference>
<dbReference type="KEGG" id="mbr:MONBRDRAFT_34140"/>
<keyword evidence="1" id="KW-0812">Transmembrane</keyword>
<sequence length="166" mass="18286">MKSKCTPLTGLCTILLLANVALSIFLLASRGWVRYELGQYTGRFGLFDYQLNGNTRDYGDDQPSFSVATLMVAMIALAIFLDVLVLGMVFVANLSHAPSLMWTLGMTAASTFLKTIIIVVFGEWYRTSSASELLLVGDFYVGPCYILALVSSLTSLLLIFLIFKTR</sequence>